<dbReference type="SUPFAM" id="SSF49785">
    <property type="entry name" value="Galactose-binding domain-like"/>
    <property type="match status" value="1"/>
</dbReference>
<dbReference type="InterPro" id="IPR008979">
    <property type="entry name" value="Galactose-bd-like_sf"/>
</dbReference>
<comment type="caution">
    <text evidence="1">The sequence shown here is derived from an EMBL/GenBank/DDBJ whole genome shotgun (WGS) entry which is preliminary data.</text>
</comment>
<evidence type="ECO:0000313" key="2">
    <source>
        <dbReference type="Proteomes" id="UP001054902"/>
    </source>
</evidence>
<dbReference type="Gene3D" id="2.60.120.260">
    <property type="entry name" value="Galactose-binding domain-like"/>
    <property type="match status" value="1"/>
</dbReference>
<accession>A0AAD3CJF5</accession>
<reference evidence="1 2" key="1">
    <citation type="journal article" date="2021" name="Sci. Rep.">
        <title>The genome of the diatom Chaetoceros tenuissimus carries an ancient integrated fragment of an extant virus.</title>
        <authorList>
            <person name="Hongo Y."/>
            <person name="Kimura K."/>
            <person name="Takaki Y."/>
            <person name="Yoshida Y."/>
            <person name="Baba S."/>
            <person name="Kobayashi G."/>
            <person name="Nagasaki K."/>
            <person name="Hano T."/>
            <person name="Tomaru Y."/>
        </authorList>
    </citation>
    <scope>NUCLEOTIDE SEQUENCE [LARGE SCALE GENOMIC DNA]</scope>
    <source>
        <strain evidence="1 2">NIES-3715</strain>
    </source>
</reference>
<organism evidence="1 2">
    <name type="scientific">Chaetoceros tenuissimus</name>
    <dbReference type="NCBI Taxonomy" id="426638"/>
    <lineage>
        <taxon>Eukaryota</taxon>
        <taxon>Sar</taxon>
        <taxon>Stramenopiles</taxon>
        <taxon>Ochrophyta</taxon>
        <taxon>Bacillariophyta</taxon>
        <taxon>Coscinodiscophyceae</taxon>
        <taxon>Chaetocerotophycidae</taxon>
        <taxon>Chaetocerotales</taxon>
        <taxon>Chaetocerotaceae</taxon>
        <taxon>Chaetoceros</taxon>
    </lineage>
</organism>
<proteinExistence type="predicted"/>
<sequence length="209" mass="23645">MVLHTSSSSFHEATNVKGANEELLRNSSIKLEPKLLSRSQDVKVTADVRGNLGPIEVIKQANAGTNWIKDRWQAASDMHGTAIKGQHWVTLEFPSQSTINVSKVVIDWEAAYAKDYRLEGKQTDDGDWCVLYDGNDNSQEFRRKVIETGQSPGVKFKMPLHVIHTIDLHDILDKCPSLRYLRLFINKSEMGWGVSIWQFDVYGTDSPIQ</sequence>
<evidence type="ECO:0000313" key="1">
    <source>
        <dbReference type="EMBL" id="GFH45899.1"/>
    </source>
</evidence>
<dbReference type="Proteomes" id="UP001054902">
    <property type="component" value="Unassembled WGS sequence"/>
</dbReference>
<gene>
    <name evidence="1" type="ORF">CTEN210_02373</name>
</gene>
<dbReference type="AlphaFoldDB" id="A0AAD3CJF5"/>
<evidence type="ECO:0008006" key="3">
    <source>
        <dbReference type="Google" id="ProtNLM"/>
    </source>
</evidence>
<keyword evidence="2" id="KW-1185">Reference proteome</keyword>
<name>A0AAD3CJF5_9STRA</name>
<dbReference type="EMBL" id="BLLK01000022">
    <property type="protein sequence ID" value="GFH45899.1"/>
    <property type="molecule type" value="Genomic_DNA"/>
</dbReference>
<protein>
    <recommendedName>
        <fullName evidence="3">F5/8 type C domain-containing protein</fullName>
    </recommendedName>
</protein>